<reference evidence="3 4" key="1">
    <citation type="submission" date="2016-11" db="EMBL/GenBank/DDBJ databases">
        <authorList>
            <person name="Jaros S."/>
            <person name="Januszkiewicz K."/>
            <person name="Wedrychowicz H."/>
        </authorList>
    </citation>
    <scope>NUCLEOTIDE SEQUENCE [LARGE SCALE GENOMIC DNA]</scope>
    <source>
        <strain evidence="3 4">DSM 25661</strain>
    </source>
</reference>
<dbReference type="RefSeq" id="WP_073193215.1">
    <property type="nucleotide sequence ID" value="NZ_FQTW01000006.1"/>
</dbReference>
<dbReference type="Proteomes" id="UP000184462">
    <property type="component" value="Unassembled WGS sequence"/>
</dbReference>
<dbReference type="InterPro" id="IPR005902">
    <property type="entry name" value="HU_DNA-bd_put"/>
</dbReference>
<accession>A0A1M4WQJ0</accession>
<evidence type="ECO:0000313" key="3">
    <source>
        <dbReference type="EMBL" id="SHE83242.1"/>
    </source>
</evidence>
<name>A0A1M4WQJ0_9FLAO</name>
<evidence type="ECO:0000259" key="2">
    <source>
        <dbReference type="Pfam" id="PF18291"/>
    </source>
</evidence>
<dbReference type="STRING" id="1155689.SAMN05444278_106103"/>
<protein>
    <submittedName>
        <fullName evidence="3">DNA-binding protein, histone-like, putative</fullName>
    </submittedName>
</protein>
<dbReference type="InterPro" id="IPR041607">
    <property type="entry name" value="HU-HIG"/>
</dbReference>
<dbReference type="EMBL" id="FQTW01000006">
    <property type="protein sequence ID" value="SHE83242.1"/>
    <property type="molecule type" value="Genomic_DNA"/>
</dbReference>
<feature type="domain" description="HU" evidence="2">
    <location>
        <begin position="2"/>
        <end position="120"/>
    </location>
</feature>
<keyword evidence="1 3" id="KW-0238">DNA-binding</keyword>
<dbReference type="SUPFAM" id="SSF47729">
    <property type="entry name" value="IHF-like DNA-binding proteins"/>
    <property type="match status" value="1"/>
</dbReference>
<gene>
    <name evidence="3" type="ORF">SAMN05444278_106103</name>
</gene>
<dbReference type="InterPro" id="IPR010992">
    <property type="entry name" value="IHF-like_DNA-bd_dom_sf"/>
</dbReference>
<dbReference type="OrthoDB" id="9809801at2"/>
<dbReference type="Pfam" id="PF18291">
    <property type="entry name" value="HU-HIG"/>
    <property type="match status" value="1"/>
</dbReference>
<evidence type="ECO:0000313" key="4">
    <source>
        <dbReference type="Proteomes" id="UP000184462"/>
    </source>
</evidence>
<dbReference type="NCBIfam" id="TIGR01201">
    <property type="entry name" value="HU_rel"/>
    <property type="match status" value="1"/>
</dbReference>
<evidence type="ECO:0000256" key="1">
    <source>
        <dbReference type="ARBA" id="ARBA00023125"/>
    </source>
</evidence>
<sequence length="129" mass="14392">MVNLKVNSRKNPQDNQAPELFYLRAIKKGLVDFERLAYLISNQSTVREPDCLAVLRALEHNMLDQLGQGHVVQLGSLGNFQVGVRSEGTATAEEQSPANVRSVHLNYRAGKRIKKALKSLDYTLITTQS</sequence>
<proteinExistence type="predicted"/>
<keyword evidence="4" id="KW-1185">Reference proteome</keyword>
<dbReference type="AlphaFoldDB" id="A0A1M4WQJ0"/>
<organism evidence="3 4">
    <name type="scientific">Psychroflexus salarius</name>
    <dbReference type="NCBI Taxonomy" id="1155689"/>
    <lineage>
        <taxon>Bacteria</taxon>
        <taxon>Pseudomonadati</taxon>
        <taxon>Bacteroidota</taxon>
        <taxon>Flavobacteriia</taxon>
        <taxon>Flavobacteriales</taxon>
        <taxon>Flavobacteriaceae</taxon>
        <taxon>Psychroflexus</taxon>
    </lineage>
</organism>
<dbReference type="GO" id="GO:0003677">
    <property type="term" value="F:DNA binding"/>
    <property type="evidence" value="ECO:0007669"/>
    <property type="project" value="UniProtKB-KW"/>
</dbReference>